<comment type="catalytic activity">
    <reaction evidence="1 6">
        <text>[protein]-peptidylproline (omega=180) = [protein]-peptidylproline (omega=0)</text>
        <dbReference type="Rhea" id="RHEA:16237"/>
        <dbReference type="Rhea" id="RHEA-COMP:10747"/>
        <dbReference type="Rhea" id="RHEA-COMP:10748"/>
        <dbReference type="ChEBI" id="CHEBI:83833"/>
        <dbReference type="ChEBI" id="CHEBI:83834"/>
        <dbReference type="EC" id="5.2.1.8"/>
    </reaction>
</comment>
<dbReference type="PANTHER" id="PTHR10516:SF443">
    <property type="entry name" value="FK506-BINDING PROTEIN 59-RELATED"/>
    <property type="match status" value="1"/>
</dbReference>
<evidence type="ECO:0000313" key="9">
    <source>
        <dbReference type="EMBL" id="KAF9513794.1"/>
    </source>
</evidence>
<keyword evidence="4 6" id="KW-0413">Isomerase</keyword>
<proteinExistence type="inferred from homology"/>
<evidence type="ECO:0000256" key="3">
    <source>
        <dbReference type="ARBA" id="ARBA00023110"/>
    </source>
</evidence>
<dbReference type="EC" id="5.2.1.8" evidence="2 6"/>
<dbReference type="GO" id="GO:0003755">
    <property type="term" value="F:peptidyl-prolyl cis-trans isomerase activity"/>
    <property type="evidence" value="ECO:0007669"/>
    <property type="project" value="UniProtKB-KW"/>
</dbReference>
<evidence type="ECO:0000256" key="7">
    <source>
        <dbReference type="SAM" id="MobiDB-lite"/>
    </source>
</evidence>
<dbReference type="AlphaFoldDB" id="A0A9P6AXU6"/>
<evidence type="ECO:0000256" key="1">
    <source>
        <dbReference type="ARBA" id="ARBA00000971"/>
    </source>
</evidence>
<dbReference type="PROSITE" id="PS50059">
    <property type="entry name" value="FKBP_PPIASE"/>
    <property type="match status" value="1"/>
</dbReference>
<comment type="caution">
    <text evidence="9">The sequence shown here is derived from an EMBL/GenBank/DDBJ whole genome shotgun (WGS) entry which is preliminary data.</text>
</comment>
<dbReference type="Gene3D" id="3.10.50.40">
    <property type="match status" value="1"/>
</dbReference>
<dbReference type="InterPro" id="IPR046357">
    <property type="entry name" value="PPIase_dom_sf"/>
</dbReference>
<feature type="domain" description="PPIase FKBP-type" evidence="8">
    <location>
        <begin position="29"/>
        <end position="105"/>
    </location>
</feature>
<organism evidence="9 10">
    <name type="scientific">Hydnum rufescens UP504</name>
    <dbReference type="NCBI Taxonomy" id="1448309"/>
    <lineage>
        <taxon>Eukaryota</taxon>
        <taxon>Fungi</taxon>
        <taxon>Dikarya</taxon>
        <taxon>Basidiomycota</taxon>
        <taxon>Agaricomycotina</taxon>
        <taxon>Agaricomycetes</taxon>
        <taxon>Cantharellales</taxon>
        <taxon>Hydnaceae</taxon>
        <taxon>Hydnum</taxon>
    </lineage>
</organism>
<evidence type="ECO:0000313" key="10">
    <source>
        <dbReference type="Proteomes" id="UP000886523"/>
    </source>
</evidence>
<gene>
    <name evidence="9" type="ORF">BS47DRAFT_1393002</name>
</gene>
<evidence type="ECO:0000256" key="2">
    <source>
        <dbReference type="ARBA" id="ARBA00013194"/>
    </source>
</evidence>
<accession>A0A9P6AXU6</accession>
<name>A0A9P6AXU6_9AGAM</name>
<feature type="region of interest" description="Disordered" evidence="7">
    <location>
        <begin position="125"/>
        <end position="156"/>
    </location>
</feature>
<evidence type="ECO:0000259" key="8">
    <source>
        <dbReference type="PROSITE" id="PS50059"/>
    </source>
</evidence>
<dbReference type="InterPro" id="IPR001179">
    <property type="entry name" value="PPIase_FKBP_dom"/>
</dbReference>
<keyword evidence="10" id="KW-1185">Reference proteome</keyword>
<dbReference type="SUPFAM" id="SSF54534">
    <property type="entry name" value="FKBP-like"/>
    <property type="match status" value="1"/>
</dbReference>
<protein>
    <recommendedName>
        <fullName evidence="2 6">peptidylprolyl isomerase</fullName>
        <ecNumber evidence="2 6">5.2.1.8</ecNumber>
    </recommendedName>
</protein>
<reference evidence="9" key="1">
    <citation type="journal article" date="2020" name="Nat. Commun.">
        <title>Large-scale genome sequencing of mycorrhizal fungi provides insights into the early evolution of symbiotic traits.</title>
        <authorList>
            <person name="Miyauchi S."/>
            <person name="Kiss E."/>
            <person name="Kuo A."/>
            <person name="Drula E."/>
            <person name="Kohler A."/>
            <person name="Sanchez-Garcia M."/>
            <person name="Morin E."/>
            <person name="Andreopoulos B."/>
            <person name="Barry K.W."/>
            <person name="Bonito G."/>
            <person name="Buee M."/>
            <person name="Carver A."/>
            <person name="Chen C."/>
            <person name="Cichocki N."/>
            <person name="Clum A."/>
            <person name="Culley D."/>
            <person name="Crous P.W."/>
            <person name="Fauchery L."/>
            <person name="Girlanda M."/>
            <person name="Hayes R.D."/>
            <person name="Keri Z."/>
            <person name="LaButti K."/>
            <person name="Lipzen A."/>
            <person name="Lombard V."/>
            <person name="Magnuson J."/>
            <person name="Maillard F."/>
            <person name="Murat C."/>
            <person name="Nolan M."/>
            <person name="Ohm R.A."/>
            <person name="Pangilinan J."/>
            <person name="Pereira M.F."/>
            <person name="Perotto S."/>
            <person name="Peter M."/>
            <person name="Pfister S."/>
            <person name="Riley R."/>
            <person name="Sitrit Y."/>
            <person name="Stielow J.B."/>
            <person name="Szollosi G."/>
            <person name="Zifcakova L."/>
            <person name="Stursova M."/>
            <person name="Spatafora J.W."/>
            <person name="Tedersoo L."/>
            <person name="Vaario L.M."/>
            <person name="Yamada A."/>
            <person name="Yan M."/>
            <person name="Wang P."/>
            <person name="Xu J."/>
            <person name="Bruns T."/>
            <person name="Baldrian P."/>
            <person name="Vilgalys R."/>
            <person name="Dunand C."/>
            <person name="Henrissat B."/>
            <person name="Grigoriev I.V."/>
            <person name="Hibbett D."/>
            <person name="Nagy L.G."/>
            <person name="Martin F.M."/>
        </authorList>
    </citation>
    <scope>NUCLEOTIDE SEQUENCE</scope>
    <source>
        <strain evidence="9">UP504</strain>
    </source>
</reference>
<keyword evidence="3 6" id="KW-0697">Rotamase</keyword>
<dbReference type="InterPro" id="IPR050689">
    <property type="entry name" value="FKBP-type_PPIase"/>
</dbReference>
<dbReference type="OrthoDB" id="1902587at2759"/>
<evidence type="ECO:0000256" key="6">
    <source>
        <dbReference type="PROSITE-ProRule" id="PRU00277"/>
    </source>
</evidence>
<dbReference type="Pfam" id="PF00254">
    <property type="entry name" value="FKBP_C"/>
    <property type="match status" value="1"/>
</dbReference>
<dbReference type="Proteomes" id="UP000886523">
    <property type="component" value="Unassembled WGS sequence"/>
</dbReference>
<evidence type="ECO:0000256" key="5">
    <source>
        <dbReference type="ARBA" id="ARBA00038106"/>
    </source>
</evidence>
<comment type="similarity">
    <text evidence="5">Belongs to the FKBP-type PPIase family. FKBP1 subfamily.</text>
</comment>
<feature type="compositionally biased region" description="Basic and acidic residues" evidence="7">
    <location>
        <begin position="125"/>
        <end position="142"/>
    </location>
</feature>
<evidence type="ECO:0000256" key="4">
    <source>
        <dbReference type="ARBA" id="ARBA00023235"/>
    </source>
</evidence>
<dbReference type="GO" id="GO:0005737">
    <property type="term" value="C:cytoplasm"/>
    <property type="evidence" value="ECO:0007669"/>
    <property type="project" value="TreeGrafter"/>
</dbReference>
<sequence length="187" mass="20677">MTLLNLCRAMGLEVRTITAGDGKSYPKAGDRVLIEYTGRLIDGNYMEIGVNSLIRALDEGTMLISVGEKAVITATAEYGYGTRGFPPVIPANATLRLEEPFYEAQHFCPWDATYEDDCKRLLRPDPDQDLDRDFGHHGKRMTEPSPETDNDSNRAPNRIEIYTTVLNVHGLAGCMTAELPDIDLAIG</sequence>
<dbReference type="PANTHER" id="PTHR10516">
    <property type="entry name" value="PEPTIDYL-PROLYL CIS-TRANS ISOMERASE"/>
    <property type="match status" value="1"/>
</dbReference>
<dbReference type="EMBL" id="MU128968">
    <property type="protein sequence ID" value="KAF9513794.1"/>
    <property type="molecule type" value="Genomic_DNA"/>
</dbReference>